<dbReference type="Proteomes" id="UP000315783">
    <property type="component" value="Unassembled WGS sequence"/>
</dbReference>
<proteinExistence type="predicted"/>
<protein>
    <submittedName>
        <fullName evidence="1">Uncharacterized protein</fullName>
    </submittedName>
</protein>
<accession>A0A545UL86</accession>
<comment type="caution">
    <text evidence="1">The sequence shown here is derived from an EMBL/GenBank/DDBJ whole genome shotgun (WGS) entry which is preliminary data.</text>
</comment>
<name>A0A545UL86_9HYPO</name>
<organism evidence="1 2">
    <name type="scientific">Cordyceps javanica</name>
    <dbReference type="NCBI Taxonomy" id="43265"/>
    <lineage>
        <taxon>Eukaryota</taxon>
        <taxon>Fungi</taxon>
        <taxon>Dikarya</taxon>
        <taxon>Ascomycota</taxon>
        <taxon>Pezizomycotina</taxon>
        <taxon>Sordariomycetes</taxon>
        <taxon>Hypocreomycetidae</taxon>
        <taxon>Hypocreales</taxon>
        <taxon>Cordycipitaceae</taxon>
        <taxon>Cordyceps</taxon>
    </lineage>
</organism>
<sequence>MDKVDTLELVRRRANAPLEGCLTNEAQTFDIQLAAEVFSLGHRIFENTSRACELRSAGNSNVEHFQLCHRWSSLPYNSSITPIMRLEQVSLWFMWSVCCGLHTSQKRVALYNACVKVAKYATVLVYFRKPNPKHRSRGFEEWSEPRSFKELVTLTAALLLLQYAACTQTTMTKLTLYSETSSPSLSPSLFGFPVLPLPEQEPLTQQMGGTQQAHDYLWRWKSYQIQHGLWQWNPLPRLEPNGEPGHITYIMACFAWYVEYYESVREGRAENHRSRNRAELFLSTLIKEVCNMRRPDVFCRMLKTAFVRLIAQGARLQLCSLMEAIQAYEDTLGFIRSCLDNYLGKGHIDLYKAKLTGLKMTQASQLSTTPTNTYSAGVSEEMFEPTNSILQYPEWLATVPTHQLKQPTRLPGDCPYTLGASSPHDELVCIGTVSDKNKRLELEKTFGLIISIHDTTGPLGESITIYCTPGKADEIGQWMSARNWYLQDPKELSELDRRYFNPQKLYCHGDEEDNTISEQIEHAKLGKMTL</sequence>
<keyword evidence="2" id="KW-1185">Reference proteome</keyword>
<reference evidence="1 2" key="1">
    <citation type="journal article" date="2019" name="Appl. Microbiol. Biotechnol.">
        <title>Genome sequence of Isaria javanica and comparative genome analysis insights into family S53 peptidase evolution in fungal entomopathogens.</title>
        <authorList>
            <person name="Lin R."/>
            <person name="Zhang X."/>
            <person name="Xin B."/>
            <person name="Zou M."/>
            <person name="Gao Y."/>
            <person name="Qin F."/>
            <person name="Hu Q."/>
            <person name="Xie B."/>
            <person name="Cheng X."/>
        </authorList>
    </citation>
    <scope>NUCLEOTIDE SEQUENCE [LARGE SCALE GENOMIC DNA]</scope>
    <source>
        <strain evidence="1 2">IJ1G</strain>
    </source>
</reference>
<dbReference type="EMBL" id="SPUK01000031">
    <property type="protein sequence ID" value="TQV90217.1"/>
    <property type="molecule type" value="Genomic_DNA"/>
</dbReference>
<evidence type="ECO:0000313" key="2">
    <source>
        <dbReference type="Proteomes" id="UP000315783"/>
    </source>
</evidence>
<gene>
    <name evidence="1" type="ORF">IF1G_11109</name>
</gene>
<dbReference type="AlphaFoldDB" id="A0A545UL86"/>
<evidence type="ECO:0000313" key="1">
    <source>
        <dbReference type="EMBL" id="TQV90217.1"/>
    </source>
</evidence>